<gene>
    <name evidence="1" type="ORF">IAA66_05505</name>
</gene>
<reference evidence="1" key="1">
    <citation type="submission" date="2020-10" db="EMBL/GenBank/DDBJ databases">
        <authorList>
            <person name="Gilroy R."/>
        </authorList>
    </citation>
    <scope>NUCLEOTIDE SEQUENCE</scope>
    <source>
        <strain evidence="1">ChiHile30-977</strain>
    </source>
</reference>
<comment type="caution">
    <text evidence="1">The sequence shown here is derived from an EMBL/GenBank/DDBJ whole genome shotgun (WGS) entry which is preliminary data.</text>
</comment>
<dbReference type="Pfam" id="PF09551">
    <property type="entry name" value="Spore_II_R"/>
    <property type="match status" value="1"/>
</dbReference>
<accession>A0A9D0YY99</accession>
<dbReference type="InterPro" id="IPR014202">
    <property type="entry name" value="Spore_II_R"/>
</dbReference>
<name>A0A9D0YY99_9FIRM</name>
<dbReference type="EMBL" id="DVFI01000086">
    <property type="protein sequence ID" value="HIQ63028.1"/>
    <property type="molecule type" value="Genomic_DNA"/>
</dbReference>
<dbReference type="AlphaFoldDB" id="A0A9D0YY99"/>
<protein>
    <submittedName>
        <fullName evidence="1">Stage II sporulation protein R</fullName>
    </submittedName>
</protein>
<organism evidence="1 2">
    <name type="scientific">Candidatus Avichristensenella intestinipullorum</name>
    <dbReference type="NCBI Taxonomy" id="2840693"/>
    <lineage>
        <taxon>Bacteria</taxon>
        <taxon>Bacillati</taxon>
        <taxon>Bacillota</taxon>
        <taxon>Clostridia</taxon>
        <taxon>Candidatus Avichristensenella</taxon>
    </lineage>
</organism>
<sequence length="121" mass="13320">MRFFYPVKKEYRLRVIASGNSAAEQATKYRVRDGVLPVLARTPFDTAAVRAAAHAVDPTARVRLGVLRFGGYASPALEIALGAGKGRNWWGVLFPDACGLPDGPVMFRSWIVMLLKGWGWL</sequence>
<evidence type="ECO:0000313" key="1">
    <source>
        <dbReference type="EMBL" id="HIQ63028.1"/>
    </source>
</evidence>
<proteinExistence type="predicted"/>
<dbReference type="Proteomes" id="UP000886819">
    <property type="component" value="Unassembled WGS sequence"/>
</dbReference>
<reference evidence="1" key="2">
    <citation type="journal article" date="2021" name="PeerJ">
        <title>Extensive microbial diversity within the chicken gut microbiome revealed by metagenomics and culture.</title>
        <authorList>
            <person name="Gilroy R."/>
            <person name="Ravi A."/>
            <person name="Getino M."/>
            <person name="Pursley I."/>
            <person name="Horton D.L."/>
            <person name="Alikhan N.F."/>
            <person name="Baker D."/>
            <person name="Gharbi K."/>
            <person name="Hall N."/>
            <person name="Watson M."/>
            <person name="Adriaenssens E.M."/>
            <person name="Foster-Nyarko E."/>
            <person name="Jarju S."/>
            <person name="Secka A."/>
            <person name="Antonio M."/>
            <person name="Oren A."/>
            <person name="Chaudhuri R.R."/>
            <person name="La Ragione R."/>
            <person name="Hildebrand F."/>
            <person name="Pallen M.J."/>
        </authorList>
    </citation>
    <scope>NUCLEOTIDE SEQUENCE</scope>
    <source>
        <strain evidence="1">ChiHile30-977</strain>
    </source>
</reference>
<evidence type="ECO:0000313" key="2">
    <source>
        <dbReference type="Proteomes" id="UP000886819"/>
    </source>
</evidence>